<proteinExistence type="predicted"/>
<dbReference type="Gene3D" id="3.40.50.620">
    <property type="entry name" value="HUPs"/>
    <property type="match status" value="1"/>
</dbReference>
<evidence type="ECO:0000313" key="2">
    <source>
        <dbReference type="EMBL" id="SVE03597.1"/>
    </source>
</evidence>
<dbReference type="EMBL" id="UINC01189761">
    <property type="protein sequence ID" value="SVE03597.1"/>
    <property type="molecule type" value="Genomic_DNA"/>
</dbReference>
<dbReference type="SUPFAM" id="SSF52402">
    <property type="entry name" value="Adenine nucleotide alpha hydrolases-like"/>
    <property type="match status" value="1"/>
</dbReference>
<feature type="domain" description="Asparagine synthetase" evidence="1">
    <location>
        <begin position="1"/>
        <end position="252"/>
    </location>
</feature>
<name>A0A383A715_9ZZZZ</name>
<dbReference type="GO" id="GO:0005829">
    <property type="term" value="C:cytosol"/>
    <property type="evidence" value="ECO:0007669"/>
    <property type="project" value="TreeGrafter"/>
</dbReference>
<dbReference type="InterPro" id="IPR001962">
    <property type="entry name" value="Asn_synthase"/>
</dbReference>
<organism evidence="2">
    <name type="scientific">marine metagenome</name>
    <dbReference type="NCBI Taxonomy" id="408172"/>
    <lineage>
        <taxon>unclassified sequences</taxon>
        <taxon>metagenomes</taxon>
        <taxon>ecological metagenomes</taxon>
    </lineage>
</organism>
<dbReference type="AlphaFoldDB" id="A0A383A715"/>
<sequence length="253" mass="28925">GLDSSSLVSLLSSIGEKNIKTFSVGFGTQSDELEYARIVADKFKTQHTEILIAVEDIKKYLPKIVLSLDEPIADTGAFASWLMFKHIREKTNIKVALVGEGADEIFAGYSWHYILERLSWLPESIKNRILFYLTTYSNSKFRNALFENVFSATFNKFSDSDYLNRVLRMEFANNLPNNLLMKIDKASMAFGIEAREVYLDHKLVEAVFRFPGAAKVDPSPKQILKNIVKSELPKIIIQRKKQGFIMPVNHWIH</sequence>
<accession>A0A383A715</accession>
<dbReference type="GO" id="GO:0006529">
    <property type="term" value="P:asparagine biosynthetic process"/>
    <property type="evidence" value="ECO:0007669"/>
    <property type="project" value="InterPro"/>
</dbReference>
<dbReference type="CDD" id="cd01991">
    <property type="entry name" value="Asn_synthase_B_C"/>
    <property type="match status" value="1"/>
</dbReference>
<dbReference type="InterPro" id="IPR051786">
    <property type="entry name" value="ASN_synthetase/amidase"/>
</dbReference>
<feature type="non-terminal residue" evidence="2">
    <location>
        <position position="1"/>
    </location>
</feature>
<protein>
    <recommendedName>
        <fullName evidence="1">Asparagine synthetase domain-containing protein</fullName>
    </recommendedName>
</protein>
<dbReference type="InterPro" id="IPR014729">
    <property type="entry name" value="Rossmann-like_a/b/a_fold"/>
</dbReference>
<dbReference type="Pfam" id="PF00733">
    <property type="entry name" value="Asn_synthase"/>
    <property type="match status" value="1"/>
</dbReference>
<dbReference type="GO" id="GO:0004066">
    <property type="term" value="F:asparagine synthase (glutamine-hydrolyzing) activity"/>
    <property type="evidence" value="ECO:0007669"/>
    <property type="project" value="InterPro"/>
</dbReference>
<evidence type="ECO:0000259" key="1">
    <source>
        <dbReference type="Pfam" id="PF00733"/>
    </source>
</evidence>
<dbReference type="PANTHER" id="PTHR43284:SF1">
    <property type="entry name" value="ASPARAGINE SYNTHETASE"/>
    <property type="match status" value="1"/>
</dbReference>
<dbReference type="PANTHER" id="PTHR43284">
    <property type="entry name" value="ASPARAGINE SYNTHETASE (GLUTAMINE-HYDROLYZING)"/>
    <property type="match status" value="1"/>
</dbReference>
<gene>
    <name evidence="2" type="ORF">METZ01_LOCUS456451</name>
</gene>
<feature type="non-terminal residue" evidence="2">
    <location>
        <position position="253"/>
    </location>
</feature>
<reference evidence="2" key="1">
    <citation type="submission" date="2018-05" db="EMBL/GenBank/DDBJ databases">
        <authorList>
            <person name="Lanie J.A."/>
            <person name="Ng W.-L."/>
            <person name="Kazmierczak K.M."/>
            <person name="Andrzejewski T.M."/>
            <person name="Davidsen T.M."/>
            <person name="Wayne K.J."/>
            <person name="Tettelin H."/>
            <person name="Glass J.I."/>
            <person name="Rusch D."/>
            <person name="Podicherti R."/>
            <person name="Tsui H.-C.T."/>
            <person name="Winkler M.E."/>
        </authorList>
    </citation>
    <scope>NUCLEOTIDE SEQUENCE</scope>
</reference>